<keyword evidence="2" id="KW-1185">Reference proteome</keyword>
<comment type="caution">
    <text evidence="1">The sequence shown here is derived from an EMBL/GenBank/DDBJ whole genome shotgun (WGS) entry which is preliminary data.</text>
</comment>
<name>A0ACB8HNV2_9BRYO</name>
<sequence length="680" mass="73266">MLMNRQGMEGWQQPSQVSNSHAAAAASPDPAAPVVVTMPTPQLNPHRAFARPSPPGKAQGGRGPTWAAMEGVSSSSSSSAAFMQPRHGYYQPPLPPPPPQMENQQQVGMHGDSGMSSQYQYPQSQGPYLAQPGPGTEPSSPHYGQQQQMSPHHSYQSPAHWSPGAQWPNHQQQQHPVPLPPALQPSGGHWQAGNQQLLPSPTGLAGQSDTTAALHSCALDQANGPKTQDNRDGTDFRDQLQVLLDSPDGDGDSSQMGEQSVNDGFGAGPEWLKWTELVPQEETVANCWTEIIDVESGEERTLSQTTRFEPLAPTTLQPRSLPTDRQPSASAGGQYPESPGPSSAAAAAAAAVKTRLRWTPELHEKFVAAVSDLGGADRATPKAVLRIMGVQGITIYHVKSHLQKYRLAKYMPEISEETRAERRRNDTYLQPMGISSSQQITQALQMQMEVQKRLHEQLEVQRELQLRIEAQGKSLQKMIEQQGGLVSRCWSEPHDPSSLATVPTTPVPETPGQSSIVPVTDSPHQASALESDIPVTDRAPLPASTVDQPDLNHERLISEPKEDQPLPALTTLNEEPSLKKARIDVNPQASSLVQVPVSVTSDAQRGGGSDTQENAQQEVGLETSPEMVTQKLASPALEAQEVTEDHQAHSFAQCTPQQGHTACAPPHPGSIAHKPVHASG</sequence>
<protein>
    <submittedName>
        <fullName evidence="1">Uncharacterized protein</fullName>
    </submittedName>
</protein>
<dbReference type="EMBL" id="CM038913">
    <property type="protein sequence ID" value="KAH9557924.1"/>
    <property type="molecule type" value="Genomic_DNA"/>
</dbReference>
<evidence type="ECO:0000313" key="2">
    <source>
        <dbReference type="Proteomes" id="UP000828922"/>
    </source>
</evidence>
<reference evidence="2" key="1">
    <citation type="journal article" date="2022" name="New Phytol.">
        <title>Phylogenomic structure and speciation in an emerging model: the Sphagnum magellanicum complex (Bryophyta).</title>
        <authorList>
            <person name="Shaw A.J."/>
            <person name="Piatkowski B."/>
            <person name="Duffy A.M."/>
            <person name="Aguero B."/>
            <person name="Imwattana K."/>
            <person name="Nieto-Lugilde M."/>
            <person name="Healey A."/>
            <person name="Weston D.J."/>
            <person name="Patel M.N."/>
            <person name="Schmutz J."/>
            <person name="Grimwood J."/>
            <person name="Yavitt J.B."/>
            <person name="Hassel K."/>
            <person name="Stenoien H.K."/>
            <person name="Flatberg K.I."/>
            <person name="Bickford C.P."/>
            <person name="Hicks K.A."/>
        </authorList>
    </citation>
    <scope>NUCLEOTIDE SEQUENCE [LARGE SCALE GENOMIC DNA]</scope>
</reference>
<proteinExistence type="predicted"/>
<evidence type="ECO:0000313" key="1">
    <source>
        <dbReference type="EMBL" id="KAH9557924.1"/>
    </source>
</evidence>
<accession>A0ACB8HNV2</accession>
<dbReference type="Proteomes" id="UP000828922">
    <property type="component" value="Linkage Group LG07"/>
</dbReference>
<organism evidence="1 2">
    <name type="scientific">Sphagnum magellanicum</name>
    <dbReference type="NCBI Taxonomy" id="128215"/>
    <lineage>
        <taxon>Eukaryota</taxon>
        <taxon>Viridiplantae</taxon>
        <taxon>Streptophyta</taxon>
        <taxon>Embryophyta</taxon>
        <taxon>Bryophyta</taxon>
        <taxon>Sphagnophytina</taxon>
        <taxon>Sphagnopsida</taxon>
        <taxon>Sphagnales</taxon>
        <taxon>Sphagnaceae</taxon>
        <taxon>Sphagnum</taxon>
    </lineage>
</organism>
<gene>
    <name evidence="1" type="ORF">CY35_07G110400</name>
</gene>